<comment type="caution">
    <text evidence="2">The sequence shown here is derived from an EMBL/GenBank/DDBJ whole genome shotgun (WGS) entry which is preliminary data.</text>
</comment>
<reference evidence="2 3" key="1">
    <citation type="submission" date="2023-03" db="EMBL/GenBank/DDBJ databases">
        <title>Genome insight into feeding habits of ladybird beetles.</title>
        <authorList>
            <person name="Li H.-S."/>
            <person name="Huang Y.-H."/>
            <person name="Pang H."/>
        </authorList>
    </citation>
    <scope>NUCLEOTIDE SEQUENCE [LARGE SCALE GENOMIC DNA]</scope>
    <source>
        <strain evidence="2">SYSU_2023b</strain>
        <tissue evidence="2">Whole body</tissue>
    </source>
</reference>
<gene>
    <name evidence="2" type="ORF">WA026_000160</name>
</gene>
<organism evidence="2 3">
    <name type="scientific">Henosepilachna vigintioctopunctata</name>
    <dbReference type="NCBI Taxonomy" id="420089"/>
    <lineage>
        <taxon>Eukaryota</taxon>
        <taxon>Metazoa</taxon>
        <taxon>Ecdysozoa</taxon>
        <taxon>Arthropoda</taxon>
        <taxon>Hexapoda</taxon>
        <taxon>Insecta</taxon>
        <taxon>Pterygota</taxon>
        <taxon>Neoptera</taxon>
        <taxon>Endopterygota</taxon>
        <taxon>Coleoptera</taxon>
        <taxon>Polyphaga</taxon>
        <taxon>Cucujiformia</taxon>
        <taxon>Coccinelloidea</taxon>
        <taxon>Coccinellidae</taxon>
        <taxon>Epilachninae</taxon>
        <taxon>Epilachnini</taxon>
        <taxon>Henosepilachna</taxon>
    </lineage>
</organism>
<name>A0AAW1V4X0_9CUCU</name>
<dbReference type="EMBL" id="JARQZJ010000121">
    <property type="protein sequence ID" value="KAK9887853.1"/>
    <property type="molecule type" value="Genomic_DNA"/>
</dbReference>
<evidence type="ECO:0000313" key="3">
    <source>
        <dbReference type="Proteomes" id="UP001431783"/>
    </source>
</evidence>
<evidence type="ECO:0000313" key="2">
    <source>
        <dbReference type="EMBL" id="KAK9887853.1"/>
    </source>
</evidence>
<feature type="compositionally biased region" description="Basic and acidic residues" evidence="1">
    <location>
        <begin position="24"/>
        <end position="37"/>
    </location>
</feature>
<proteinExistence type="predicted"/>
<keyword evidence="3" id="KW-1185">Reference proteome</keyword>
<protein>
    <submittedName>
        <fullName evidence="2">Uncharacterized protein</fullName>
    </submittedName>
</protein>
<dbReference type="AlphaFoldDB" id="A0AAW1V4X0"/>
<feature type="region of interest" description="Disordered" evidence="1">
    <location>
        <begin position="24"/>
        <end position="48"/>
    </location>
</feature>
<sequence length="127" mass="14751">MESHKEDLRAQQWTEFKLNDDDVEHKEQEVMKDSEGKPRRRSMSISEQGSSTIGCIDWAHSEILFILFSLDSVQWGPDITPKYILTQIEVFFISWFKQIAAKQHKICSSVPVPMKCLASFKSILQLF</sequence>
<accession>A0AAW1V4X0</accession>
<evidence type="ECO:0000256" key="1">
    <source>
        <dbReference type="SAM" id="MobiDB-lite"/>
    </source>
</evidence>
<dbReference type="Proteomes" id="UP001431783">
    <property type="component" value="Unassembled WGS sequence"/>
</dbReference>